<evidence type="ECO:0000313" key="2">
    <source>
        <dbReference type="Proteomes" id="UP000530032"/>
    </source>
</evidence>
<gene>
    <name evidence="1" type="ORF">HF327_014795</name>
</gene>
<proteinExistence type="predicted"/>
<sequence>MPGTTLDHLRPDQICDEPPALFSLGNVVATPAALALIQKHGVSVPQLLNRHQTGDWQELCAEDRNVNWRAAFGCERVLSAFNIGSKDHPVRLWIITEWDRSVTTILRPQDY</sequence>
<keyword evidence="2" id="KW-1185">Reference proteome</keyword>
<protein>
    <recommendedName>
        <fullName evidence="3">Type I restriction endonuclease subunit M</fullName>
    </recommendedName>
</protein>
<dbReference type="AlphaFoldDB" id="A0A843BFU9"/>
<organism evidence="1 2">
    <name type="scientific">Comamonas suwonensis</name>
    <dbReference type="NCBI Taxonomy" id="2606214"/>
    <lineage>
        <taxon>Bacteria</taxon>
        <taxon>Pseudomonadati</taxon>
        <taxon>Pseudomonadota</taxon>
        <taxon>Betaproteobacteria</taxon>
        <taxon>Burkholderiales</taxon>
        <taxon>Comamonadaceae</taxon>
        <taxon>Comamonas</taxon>
    </lineage>
</organism>
<dbReference type="EMBL" id="JABBCQ020000013">
    <property type="protein sequence ID" value="MBI1625769.1"/>
    <property type="molecule type" value="Genomic_DNA"/>
</dbReference>
<evidence type="ECO:0000313" key="1">
    <source>
        <dbReference type="EMBL" id="MBI1625769.1"/>
    </source>
</evidence>
<dbReference type="Proteomes" id="UP000530032">
    <property type="component" value="Unassembled WGS sequence"/>
</dbReference>
<reference evidence="1" key="1">
    <citation type="submission" date="2020-12" db="EMBL/GenBank/DDBJ databases">
        <title>Comamonas sp. nov., isolated from stream water.</title>
        <authorList>
            <person name="Park K.-H."/>
        </authorList>
    </citation>
    <scope>NUCLEOTIDE SEQUENCE</scope>
    <source>
        <strain evidence="1">EJ-4</strain>
    </source>
</reference>
<comment type="caution">
    <text evidence="1">The sequence shown here is derived from an EMBL/GenBank/DDBJ whole genome shotgun (WGS) entry which is preliminary data.</text>
</comment>
<name>A0A843BFU9_9BURK</name>
<evidence type="ECO:0008006" key="3">
    <source>
        <dbReference type="Google" id="ProtNLM"/>
    </source>
</evidence>
<accession>A0A843BFU9</accession>